<dbReference type="eggNOG" id="ENOG502S1H7">
    <property type="taxonomic scope" value="Eukaryota"/>
</dbReference>
<dbReference type="InParanoid" id="Q22W83"/>
<feature type="region of interest" description="Disordered" evidence="1">
    <location>
        <begin position="73"/>
        <end position="93"/>
    </location>
</feature>
<reference evidence="4" key="1">
    <citation type="journal article" date="2006" name="PLoS Biol.">
        <title>Macronuclear genome sequence of the ciliate Tetrahymena thermophila, a model eukaryote.</title>
        <authorList>
            <person name="Eisen J.A."/>
            <person name="Coyne R.S."/>
            <person name="Wu M."/>
            <person name="Wu D."/>
            <person name="Thiagarajan M."/>
            <person name="Wortman J.R."/>
            <person name="Badger J.H."/>
            <person name="Ren Q."/>
            <person name="Amedeo P."/>
            <person name="Jones K.M."/>
            <person name="Tallon L.J."/>
            <person name="Delcher A.L."/>
            <person name="Salzberg S.L."/>
            <person name="Silva J.C."/>
            <person name="Haas B.J."/>
            <person name="Majoros W.H."/>
            <person name="Farzad M."/>
            <person name="Carlton J.M."/>
            <person name="Smith R.K. Jr."/>
            <person name="Garg J."/>
            <person name="Pearlman R.E."/>
            <person name="Karrer K.M."/>
            <person name="Sun L."/>
            <person name="Manning G."/>
            <person name="Elde N.C."/>
            <person name="Turkewitz A.P."/>
            <person name="Asai D.J."/>
            <person name="Wilkes D.E."/>
            <person name="Wang Y."/>
            <person name="Cai H."/>
            <person name="Collins K."/>
            <person name="Stewart B.A."/>
            <person name="Lee S.R."/>
            <person name="Wilamowska K."/>
            <person name="Weinberg Z."/>
            <person name="Ruzzo W.L."/>
            <person name="Wloga D."/>
            <person name="Gaertig J."/>
            <person name="Frankel J."/>
            <person name="Tsao C.-C."/>
            <person name="Gorovsky M.A."/>
            <person name="Keeling P.J."/>
            <person name="Waller R.F."/>
            <person name="Patron N.J."/>
            <person name="Cherry J.M."/>
            <person name="Stover N.A."/>
            <person name="Krieger C.J."/>
            <person name="del Toro C."/>
            <person name="Ryder H.F."/>
            <person name="Williamson S.C."/>
            <person name="Barbeau R.A."/>
            <person name="Hamilton E.P."/>
            <person name="Orias E."/>
        </authorList>
    </citation>
    <scope>NUCLEOTIDE SEQUENCE [LARGE SCALE GENOMIC DNA]</scope>
    <source>
        <strain evidence="4">SB210</strain>
    </source>
</reference>
<evidence type="ECO:0000313" key="3">
    <source>
        <dbReference type="EMBL" id="EAR89534.2"/>
    </source>
</evidence>
<feature type="transmembrane region" description="Helical" evidence="2">
    <location>
        <begin position="360"/>
        <end position="383"/>
    </location>
</feature>
<feature type="transmembrane region" description="Helical" evidence="2">
    <location>
        <begin position="507"/>
        <end position="528"/>
    </location>
</feature>
<dbReference type="EMBL" id="GG662820">
    <property type="protein sequence ID" value="EAR89534.2"/>
    <property type="molecule type" value="Genomic_DNA"/>
</dbReference>
<feature type="compositionally biased region" description="Low complexity" evidence="1">
    <location>
        <begin position="588"/>
        <end position="599"/>
    </location>
</feature>
<keyword evidence="2" id="KW-1133">Transmembrane helix</keyword>
<evidence type="ECO:0000256" key="2">
    <source>
        <dbReference type="SAM" id="Phobius"/>
    </source>
</evidence>
<dbReference type="OrthoDB" id="67700at2759"/>
<dbReference type="Proteomes" id="UP000009168">
    <property type="component" value="Unassembled WGS sequence"/>
</dbReference>
<keyword evidence="2 3" id="KW-0812">Transmembrane</keyword>
<dbReference type="HOGENOM" id="CLU_436501_0_0_1"/>
<evidence type="ECO:0000256" key="1">
    <source>
        <dbReference type="SAM" id="MobiDB-lite"/>
    </source>
</evidence>
<feature type="compositionally biased region" description="Polar residues" evidence="1">
    <location>
        <begin position="76"/>
        <end position="93"/>
    </location>
</feature>
<sequence>MIRKIGENITALKVKIFHNDKNNGNPAQNEQNSIQQNDNTIILNPENQSNNVQASNDNQKEINQSFKQENIKQGDQKNVQPKDNLDQQANQVQDQTVSKNLKLSFSEQIQKKIGMGNDALKNAIKKASGQINEIKNTVSNEYSAMDQKYKDIMRQQKDKFNIWIRLKVENAILKILEKQKPKVKRLVTDPYMFKSIKQVIHDMVDEIWPSIEESIKDALKPEGYERMPINIVEEKPKINCLLYPWYLLKSWYLYTTTAYNRTIWQKIRRFSWWFILLINLFPLYGASSFLYGFYFLLIDKQDEWQLLLYIVSFKKMQFFSVGVTGSLLGYALFFFCSTVNDYNSVSDYYKCKNNGPGSKINIVSDIVGFLLQIVLCWIAFLLLPCSKQKGQILYATMKKNFQNKQLLDNIRKSELDLSKNQSQNQAVIDEQNQTKIYNINYNNSQIQNEEDENQETDFCCLKLSQKKGGRIKFFMIYDIFIFAICLALIILALIFYDDSEDWQKYQFVYLMKTVYGFFNFPWLVFLFSPMMKLLTKAKETGYDRYGVIQLMYINKAENKKKRQEELQKEKSKKLPSQQHLQDIQKGDNNQSNISNNNQNDLEKQGLLKEELNIEELIQQ</sequence>
<dbReference type="GeneID" id="7835184"/>
<dbReference type="PANTHER" id="PTHR40849:SF2">
    <property type="entry name" value="RGS DOMAIN-CONTAINING PROTEIN"/>
    <property type="match status" value="1"/>
</dbReference>
<protein>
    <submittedName>
        <fullName evidence="3">Transmembrane protein, putative</fullName>
    </submittedName>
</protein>
<dbReference type="AlphaFoldDB" id="Q22W83"/>
<organism evidence="3 4">
    <name type="scientific">Tetrahymena thermophila (strain SB210)</name>
    <dbReference type="NCBI Taxonomy" id="312017"/>
    <lineage>
        <taxon>Eukaryota</taxon>
        <taxon>Sar</taxon>
        <taxon>Alveolata</taxon>
        <taxon>Ciliophora</taxon>
        <taxon>Intramacronucleata</taxon>
        <taxon>Oligohymenophorea</taxon>
        <taxon>Hymenostomatida</taxon>
        <taxon>Tetrahymenina</taxon>
        <taxon>Tetrahymenidae</taxon>
        <taxon>Tetrahymena</taxon>
    </lineage>
</organism>
<feature type="transmembrane region" description="Helical" evidence="2">
    <location>
        <begin position="318"/>
        <end position="340"/>
    </location>
</feature>
<keyword evidence="2" id="KW-0472">Membrane</keyword>
<keyword evidence="4" id="KW-1185">Reference proteome</keyword>
<feature type="transmembrane region" description="Helical" evidence="2">
    <location>
        <begin position="270"/>
        <end position="297"/>
    </location>
</feature>
<dbReference type="RefSeq" id="XP_001009779.2">
    <property type="nucleotide sequence ID" value="XM_001009779.2"/>
</dbReference>
<name>Q22W83_TETTS</name>
<feature type="region of interest" description="Disordered" evidence="1">
    <location>
        <begin position="564"/>
        <end position="605"/>
    </location>
</feature>
<gene>
    <name evidence="3" type="ORF">TTHERM_00158510</name>
</gene>
<evidence type="ECO:0000313" key="4">
    <source>
        <dbReference type="Proteomes" id="UP000009168"/>
    </source>
</evidence>
<accession>Q22W83</accession>
<dbReference type="PANTHER" id="PTHR40849">
    <property type="entry name" value="C2 CALCIUM-DEPENDENT MEMBRANE TARGETING"/>
    <property type="match status" value="1"/>
</dbReference>
<dbReference type="KEGG" id="tet:TTHERM_00158510"/>
<proteinExistence type="predicted"/>
<feature type="transmembrane region" description="Helical" evidence="2">
    <location>
        <begin position="474"/>
        <end position="495"/>
    </location>
</feature>